<dbReference type="OrthoDB" id="20872at2759"/>
<dbReference type="PROSITE" id="PS50297">
    <property type="entry name" value="ANK_REP_REGION"/>
    <property type="match status" value="4"/>
</dbReference>
<dbReference type="PANTHER" id="PTHR24171">
    <property type="entry name" value="ANKYRIN REPEAT DOMAIN-CONTAINING PROTEIN 39-RELATED"/>
    <property type="match status" value="1"/>
</dbReference>
<dbReference type="PANTHER" id="PTHR24171:SF9">
    <property type="entry name" value="ANKYRIN REPEAT DOMAIN-CONTAINING PROTEIN 39"/>
    <property type="match status" value="1"/>
</dbReference>
<dbReference type="SMART" id="SM00248">
    <property type="entry name" value="ANK"/>
    <property type="match status" value="6"/>
</dbReference>
<keyword evidence="4" id="KW-0812">Transmembrane</keyword>
<accession>A0A1Q9DPL8</accession>
<dbReference type="PROSITE" id="PS50088">
    <property type="entry name" value="ANK_REPEAT"/>
    <property type="match status" value="4"/>
</dbReference>
<keyword evidence="6" id="KW-1185">Reference proteome</keyword>
<evidence type="ECO:0000256" key="4">
    <source>
        <dbReference type="SAM" id="Phobius"/>
    </source>
</evidence>
<keyword evidence="1" id="KW-0677">Repeat</keyword>
<keyword evidence="5" id="KW-0808">Transferase</keyword>
<comment type="caution">
    <text evidence="5">The sequence shown here is derived from an EMBL/GenBank/DDBJ whole genome shotgun (WGS) entry which is preliminary data.</text>
</comment>
<dbReference type="Pfam" id="PF00023">
    <property type="entry name" value="Ank"/>
    <property type="match status" value="1"/>
</dbReference>
<feature type="repeat" description="ANK" evidence="3">
    <location>
        <begin position="196"/>
        <end position="228"/>
    </location>
</feature>
<proteinExistence type="predicted"/>
<dbReference type="Pfam" id="PF12796">
    <property type="entry name" value="Ank_2"/>
    <property type="match status" value="2"/>
</dbReference>
<dbReference type="InterPro" id="IPR036770">
    <property type="entry name" value="Ankyrin_rpt-contain_sf"/>
</dbReference>
<dbReference type="GO" id="GO:0016301">
    <property type="term" value="F:kinase activity"/>
    <property type="evidence" value="ECO:0007669"/>
    <property type="project" value="UniProtKB-KW"/>
</dbReference>
<organism evidence="5 6">
    <name type="scientific">Symbiodinium microadriaticum</name>
    <name type="common">Dinoflagellate</name>
    <name type="synonym">Zooxanthella microadriatica</name>
    <dbReference type="NCBI Taxonomy" id="2951"/>
    <lineage>
        <taxon>Eukaryota</taxon>
        <taxon>Sar</taxon>
        <taxon>Alveolata</taxon>
        <taxon>Dinophyceae</taxon>
        <taxon>Suessiales</taxon>
        <taxon>Symbiodiniaceae</taxon>
        <taxon>Symbiodinium</taxon>
    </lineage>
</organism>
<keyword evidence="4" id="KW-0472">Membrane</keyword>
<name>A0A1Q9DPL8_SYMMI</name>
<dbReference type="SUPFAM" id="SSF48403">
    <property type="entry name" value="Ankyrin repeat"/>
    <property type="match status" value="1"/>
</dbReference>
<feature type="transmembrane region" description="Helical" evidence="4">
    <location>
        <begin position="313"/>
        <end position="338"/>
    </location>
</feature>
<gene>
    <name evidence="5" type="primary">Dapk1</name>
    <name evidence="5" type="ORF">AK812_SmicGene20589</name>
</gene>
<evidence type="ECO:0000313" key="5">
    <source>
        <dbReference type="EMBL" id="OLP97120.1"/>
    </source>
</evidence>
<dbReference type="EMBL" id="LSRX01000445">
    <property type="protein sequence ID" value="OLP97120.1"/>
    <property type="molecule type" value="Genomic_DNA"/>
</dbReference>
<keyword evidence="2 3" id="KW-0040">ANK repeat</keyword>
<evidence type="ECO:0000256" key="3">
    <source>
        <dbReference type="PROSITE-ProRule" id="PRU00023"/>
    </source>
</evidence>
<dbReference type="Proteomes" id="UP000186817">
    <property type="component" value="Unassembled WGS sequence"/>
</dbReference>
<dbReference type="InterPro" id="IPR002110">
    <property type="entry name" value="Ankyrin_rpt"/>
</dbReference>
<evidence type="ECO:0000256" key="1">
    <source>
        <dbReference type="ARBA" id="ARBA00022737"/>
    </source>
</evidence>
<evidence type="ECO:0000313" key="6">
    <source>
        <dbReference type="Proteomes" id="UP000186817"/>
    </source>
</evidence>
<feature type="repeat" description="ANK" evidence="3">
    <location>
        <begin position="130"/>
        <end position="162"/>
    </location>
</feature>
<feature type="repeat" description="ANK" evidence="3">
    <location>
        <begin position="61"/>
        <end position="93"/>
    </location>
</feature>
<evidence type="ECO:0000256" key="2">
    <source>
        <dbReference type="ARBA" id="ARBA00023043"/>
    </source>
</evidence>
<protein>
    <submittedName>
        <fullName evidence="5">Death-associated protein kinase 1</fullName>
    </submittedName>
</protein>
<keyword evidence="5" id="KW-0418">Kinase</keyword>
<feature type="repeat" description="ANK" evidence="3">
    <location>
        <begin position="229"/>
        <end position="261"/>
    </location>
</feature>
<dbReference type="AlphaFoldDB" id="A0A1Q9DPL8"/>
<sequence length="359" mass="38873">METPQRRLIEPVLQGIACESVFETRPRIERVMCREKLALGVHQVVKFLCQARADMEESLEGGATALIVAAYKGDVEVVQLLCELKADVNRPQSDHASPLFVVAENSQTEGDRVLRALLEAGAEKDQATQSGRTPLLAAVRGGRVVLVRTLCEYRADLNKAADSGWSPLLLAVQRGLLEVVDCLCDAKAGIDVTMKDGSTALHLGARCGFSKILARLLEAGADIDRQRLDGCTPLHAAAYGDHLDALQLLCDARASLALSDASGHTAWEVAQMLDHDLAASFLWDVARSKGRVVPERVMARRSHMLAFGTDVEFAMMVALALIPFVLTILSILVAAALWQKQMAAGKLQELFQTLVLQGA</sequence>
<keyword evidence="4" id="KW-1133">Transmembrane helix</keyword>
<reference evidence="5 6" key="1">
    <citation type="submission" date="2016-02" db="EMBL/GenBank/DDBJ databases">
        <title>Genome analysis of coral dinoflagellate symbionts highlights evolutionary adaptations to a symbiotic lifestyle.</title>
        <authorList>
            <person name="Aranda M."/>
            <person name="Li Y."/>
            <person name="Liew Y.J."/>
            <person name="Baumgarten S."/>
            <person name="Simakov O."/>
            <person name="Wilson M."/>
            <person name="Piel J."/>
            <person name="Ashoor H."/>
            <person name="Bougouffa S."/>
            <person name="Bajic V.B."/>
            <person name="Ryu T."/>
            <person name="Ravasi T."/>
            <person name="Bayer T."/>
            <person name="Micklem G."/>
            <person name="Kim H."/>
            <person name="Bhak J."/>
            <person name="Lajeunesse T.C."/>
            <person name="Voolstra C.R."/>
        </authorList>
    </citation>
    <scope>NUCLEOTIDE SEQUENCE [LARGE SCALE GENOMIC DNA]</scope>
    <source>
        <strain evidence="5 6">CCMP2467</strain>
    </source>
</reference>
<dbReference type="Gene3D" id="1.25.40.20">
    <property type="entry name" value="Ankyrin repeat-containing domain"/>
    <property type="match status" value="3"/>
</dbReference>